<protein>
    <recommendedName>
        <fullName evidence="3">Pyrrolo-quinoline quinone repeat domain-containing protein</fullName>
    </recommendedName>
</protein>
<proteinExistence type="predicted"/>
<evidence type="ECO:0000256" key="1">
    <source>
        <dbReference type="SAM" id="MobiDB-lite"/>
    </source>
</evidence>
<dbReference type="InterPro" id="IPR002372">
    <property type="entry name" value="PQQ_rpt_dom"/>
</dbReference>
<dbReference type="Pfam" id="PF13360">
    <property type="entry name" value="PQQ_2"/>
    <property type="match status" value="1"/>
</dbReference>
<dbReference type="PANTHER" id="PTHR34512">
    <property type="entry name" value="CELL SURFACE PROTEIN"/>
    <property type="match status" value="1"/>
</dbReference>
<dbReference type="Proteomes" id="UP000269289">
    <property type="component" value="Unassembled WGS sequence"/>
</dbReference>
<dbReference type="RefSeq" id="WP_122148878.1">
    <property type="nucleotide sequence ID" value="NZ_RFFI01000032.1"/>
</dbReference>
<organism evidence="4 5">
    <name type="scientific">Cellulomonas triticagri</name>
    <dbReference type="NCBI Taxonomy" id="2483352"/>
    <lineage>
        <taxon>Bacteria</taxon>
        <taxon>Bacillati</taxon>
        <taxon>Actinomycetota</taxon>
        <taxon>Actinomycetes</taxon>
        <taxon>Micrococcales</taxon>
        <taxon>Cellulomonadaceae</taxon>
        <taxon>Cellulomonas</taxon>
    </lineage>
</organism>
<feature type="domain" description="Pyrrolo-quinoline quinone repeat" evidence="3">
    <location>
        <begin position="130"/>
        <end position="433"/>
    </location>
</feature>
<name>A0A3M2JR33_9CELL</name>
<feature type="region of interest" description="Disordered" evidence="1">
    <location>
        <begin position="16"/>
        <end position="38"/>
    </location>
</feature>
<evidence type="ECO:0000313" key="5">
    <source>
        <dbReference type="Proteomes" id="UP000269289"/>
    </source>
</evidence>
<reference evidence="4 5" key="1">
    <citation type="submission" date="2018-10" db="EMBL/GenBank/DDBJ databases">
        <title>Isolation, diversity and antifungal activity of actinobacteria from wheat.</title>
        <authorList>
            <person name="Han C."/>
        </authorList>
    </citation>
    <scope>NUCLEOTIDE SEQUENCE [LARGE SCALE GENOMIC DNA]</scope>
    <source>
        <strain evidence="4 5">NEAU-YY56</strain>
    </source>
</reference>
<dbReference type="InterPro" id="IPR011047">
    <property type="entry name" value="Quinoprotein_ADH-like_sf"/>
</dbReference>
<keyword evidence="5" id="KW-1185">Reference proteome</keyword>
<keyword evidence="2" id="KW-1133">Transmembrane helix</keyword>
<keyword evidence="2" id="KW-0472">Membrane</keyword>
<dbReference type="InterPro" id="IPR015943">
    <property type="entry name" value="WD40/YVTN_repeat-like_dom_sf"/>
</dbReference>
<dbReference type="SUPFAM" id="SSF50998">
    <property type="entry name" value="Quinoprotein alcohol dehydrogenase-like"/>
    <property type="match status" value="1"/>
</dbReference>
<evidence type="ECO:0000313" key="4">
    <source>
        <dbReference type="EMBL" id="RMI12678.1"/>
    </source>
</evidence>
<dbReference type="AlphaFoldDB" id="A0A3M2JR33"/>
<gene>
    <name evidence="4" type="ORF">EBM89_07785</name>
</gene>
<accession>A0A3M2JR33</accession>
<evidence type="ECO:0000259" key="3">
    <source>
        <dbReference type="Pfam" id="PF13360"/>
    </source>
</evidence>
<feature type="transmembrane region" description="Helical" evidence="2">
    <location>
        <begin position="53"/>
        <end position="71"/>
    </location>
</feature>
<dbReference type="EMBL" id="RFFI01000032">
    <property type="protein sequence ID" value="RMI12678.1"/>
    <property type="molecule type" value="Genomic_DNA"/>
</dbReference>
<evidence type="ECO:0000256" key="2">
    <source>
        <dbReference type="SAM" id="Phobius"/>
    </source>
</evidence>
<comment type="caution">
    <text evidence="4">The sequence shown here is derived from an EMBL/GenBank/DDBJ whole genome shotgun (WGS) entry which is preliminary data.</text>
</comment>
<keyword evidence="2" id="KW-0812">Transmembrane</keyword>
<dbReference type="Gene3D" id="2.130.10.10">
    <property type="entry name" value="YVTN repeat-like/Quinoprotein amine dehydrogenase"/>
    <property type="match status" value="1"/>
</dbReference>
<dbReference type="PANTHER" id="PTHR34512:SF30">
    <property type="entry name" value="OUTER MEMBRANE PROTEIN ASSEMBLY FACTOR BAMB"/>
    <property type="match status" value="1"/>
</dbReference>
<dbReference type="OrthoDB" id="4815319at2"/>
<sequence>MRRARDAGQDVEVVEVDVPLPGEASGTASAADPVSDEEHRARVARRRRLLRRWWPVPLVLVAAAVTTQVVLDARERDRVAARQEVPGVLRTVDPALTPAHALRDDQQELSLTDVVAGGLRIAFATGSWGDAREVVALDRTGRTVWEGSLDPDGAGAPTLQFPSCAADPAGTVLRCLVVDRDTSDELEDASGWMVDAPVASRLVALDLATGEPLASGEAPPLSGFDGEDGVQVLASVVDATLRVTAWAADAVPPGTDLLATEPLWRTEQPLDDGPGGSIPVERLTYPPSPVVGAHHVLVHTDVGTWALDPATGAVATRADGFLTVSRTGHLTTDGSRLLDDAGEPLLDLPGQPVFLVVDDGALPDTELVVSPGRSGEGRRLVAVAVPSGEERWSAPADGWSDGGLVLLDGLLYGSGSDGVWARDAATGREVWRTGVGLTAEMGSTVLTDGRYLLLTALPDQLAGAGVTVAPGAAAGLRGAADVPARALVALDLASGAPAWATALPAGVRAVWSDQGDLVGWGDEAVVLLN</sequence>